<organism evidence="2 3">
    <name type="scientific">Lynx canadensis</name>
    <name type="common">Canada lynx</name>
    <name type="synonym">Felis canadensis</name>
    <dbReference type="NCBI Taxonomy" id="61383"/>
    <lineage>
        <taxon>Eukaryota</taxon>
        <taxon>Metazoa</taxon>
        <taxon>Chordata</taxon>
        <taxon>Craniata</taxon>
        <taxon>Vertebrata</taxon>
        <taxon>Euteleostomi</taxon>
        <taxon>Mammalia</taxon>
        <taxon>Eutheria</taxon>
        <taxon>Laurasiatheria</taxon>
        <taxon>Carnivora</taxon>
        <taxon>Feliformia</taxon>
        <taxon>Felidae</taxon>
        <taxon>Felinae</taxon>
        <taxon>Lynx</taxon>
    </lineage>
</organism>
<keyword evidence="1" id="KW-0472">Membrane</keyword>
<dbReference type="Proteomes" id="UP000472241">
    <property type="component" value="Unplaced"/>
</dbReference>
<evidence type="ECO:0000313" key="2">
    <source>
        <dbReference type="Ensembl" id="ENSLCNP00005026171.1"/>
    </source>
</evidence>
<proteinExistence type="predicted"/>
<dbReference type="GO" id="GO:0004459">
    <property type="term" value="F:L-lactate dehydrogenase (NAD+) activity"/>
    <property type="evidence" value="ECO:0007669"/>
    <property type="project" value="TreeGrafter"/>
</dbReference>
<accession>A0A667HI28</accession>
<evidence type="ECO:0008006" key="4">
    <source>
        <dbReference type="Google" id="ProtNLM"/>
    </source>
</evidence>
<protein>
    <recommendedName>
        <fullName evidence="4">Lactate/malate dehydrogenase N-terminal domain-containing protein</fullName>
    </recommendedName>
</protein>
<keyword evidence="1" id="KW-0812">Transmembrane</keyword>
<dbReference type="SUPFAM" id="SSF51735">
    <property type="entry name" value="NAD(P)-binding Rossmann-fold domains"/>
    <property type="match status" value="1"/>
</dbReference>
<feature type="transmembrane region" description="Helical" evidence="1">
    <location>
        <begin position="23"/>
        <end position="42"/>
    </location>
</feature>
<reference evidence="2" key="1">
    <citation type="submission" date="2025-08" db="UniProtKB">
        <authorList>
            <consortium name="Ensembl"/>
        </authorList>
    </citation>
    <scope>IDENTIFICATION</scope>
</reference>
<name>A0A667HI28_LYNCA</name>
<dbReference type="PANTHER" id="PTHR43128">
    <property type="entry name" value="L-2-HYDROXYCARBOXYLATE DEHYDROGENASE (NAD(P)(+))"/>
    <property type="match status" value="1"/>
</dbReference>
<evidence type="ECO:0000256" key="1">
    <source>
        <dbReference type="SAM" id="Phobius"/>
    </source>
</evidence>
<dbReference type="AlphaFoldDB" id="A0A667HI28"/>
<reference evidence="2" key="2">
    <citation type="submission" date="2025-09" db="UniProtKB">
        <authorList>
            <consortium name="Ensembl"/>
        </authorList>
    </citation>
    <scope>IDENTIFICATION</scope>
</reference>
<dbReference type="PROSITE" id="PS51257">
    <property type="entry name" value="PROKAR_LIPOPROTEIN"/>
    <property type="match status" value="1"/>
</dbReference>
<dbReference type="Ensembl" id="ENSLCNT00005029235.1">
    <property type="protein sequence ID" value="ENSLCNP00005026171.1"/>
    <property type="gene ID" value="ENSLCNG00005017025.1"/>
</dbReference>
<keyword evidence="3" id="KW-1185">Reference proteome</keyword>
<dbReference type="InterPro" id="IPR036291">
    <property type="entry name" value="NAD(P)-bd_dom_sf"/>
</dbReference>
<dbReference type="GO" id="GO:0006089">
    <property type="term" value="P:lactate metabolic process"/>
    <property type="evidence" value="ECO:0007669"/>
    <property type="project" value="TreeGrafter"/>
</dbReference>
<evidence type="ECO:0000313" key="3">
    <source>
        <dbReference type="Proteomes" id="UP000472241"/>
    </source>
</evidence>
<sequence>MATLKDQLIQNLLKEDHTPQNKITVVGVGAVGMACAITVLIWSSVM</sequence>
<dbReference type="PANTHER" id="PTHR43128:SF10">
    <property type="entry name" value="L-LACTATE DEHYDROGENASE A CHAIN"/>
    <property type="match status" value="1"/>
</dbReference>
<keyword evidence="1" id="KW-1133">Transmembrane helix</keyword>
<dbReference type="Gene3D" id="3.40.50.720">
    <property type="entry name" value="NAD(P)-binding Rossmann-like Domain"/>
    <property type="match status" value="1"/>
</dbReference>